<accession>A0AAV4RLA3</accession>
<feature type="chain" id="PRO_5044011243" description="Secreted protein" evidence="1">
    <location>
        <begin position="28"/>
        <end position="135"/>
    </location>
</feature>
<keyword evidence="3" id="KW-1185">Reference proteome</keyword>
<dbReference type="AlphaFoldDB" id="A0AAV4RLA3"/>
<proteinExistence type="predicted"/>
<organism evidence="2 3">
    <name type="scientific">Caerostris extrusa</name>
    <name type="common">Bark spider</name>
    <name type="synonym">Caerostris bankana</name>
    <dbReference type="NCBI Taxonomy" id="172846"/>
    <lineage>
        <taxon>Eukaryota</taxon>
        <taxon>Metazoa</taxon>
        <taxon>Ecdysozoa</taxon>
        <taxon>Arthropoda</taxon>
        <taxon>Chelicerata</taxon>
        <taxon>Arachnida</taxon>
        <taxon>Araneae</taxon>
        <taxon>Araneomorphae</taxon>
        <taxon>Entelegynae</taxon>
        <taxon>Araneoidea</taxon>
        <taxon>Araneidae</taxon>
        <taxon>Caerostris</taxon>
    </lineage>
</organism>
<reference evidence="2 3" key="1">
    <citation type="submission" date="2021-06" db="EMBL/GenBank/DDBJ databases">
        <title>Caerostris extrusa draft genome.</title>
        <authorList>
            <person name="Kono N."/>
            <person name="Arakawa K."/>
        </authorList>
    </citation>
    <scope>NUCLEOTIDE SEQUENCE [LARGE SCALE GENOMIC DNA]</scope>
</reference>
<evidence type="ECO:0008006" key="4">
    <source>
        <dbReference type="Google" id="ProtNLM"/>
    </source>
</evidence>
<dbReference type="EMBL" id="BPLR01007961">
    <property type="protein sequence ID" value="GIY21050.1"/>
    <property type="molecule type" value="Genomic_DNA"/>
</dbReference>
<comment type="caution">
    <text evidence="2">The sequence shown here is derived from an EMBL/GenBank/DDBJ whole genome shotgun (WGS) entry which is preliminary data.</text>
</comment>
<evidence type="ECO:0000313" key="3">
    <source>
        <dbReference type="Proteomes" id="UP001054945"/>
    </source>
</evidence>
<gene>
    <name evidence="2" type="ORF">CEXT_46191</name>
</gene>
<sequence>MKIFLRFNRKWFLFACVLLNVVSESFCLRCYECFWSREKVDLKEYQEMFLARKTLTYPMVTAQKIIDTKKHPSTQEEFKRNKKGLLCRSPDADLPLTAGRSQLFELLLDVGRLLGGVFLSCMQKLASTSPSRFTP</sequence>
<protein>
    <recommendedName>
        <fullName evidence="4">Secreted protein</fullName>
    </recommendedName>
</protein>
<name>A0AAV4RLA3_CAEEX</name>
<evidence type="ECO:0000313" key="2">
    <source>
        <dbReference type="EMBL" id="GIY21050.1"/>
    </source>
</evidence>
<dbReference type="Proteomes" id="UP001054945">
    <property type="component" value="Unassembled WGS sequence"/>
</dbReference>
<evidence type="ECO:0000256" key="1">
    <source>
        <dbReference type="SAM" id="SignalP"/>
    </source>
</evidence>
<keyword evidence="1" id="KW-0732">Signal</keyword>
<feature type="signal peptide" evidence="1">
    <location>
        <begin position="1"/>
        <end position="27"/>
    </location>
</feature>